<proteinExistence type="predicted"/>
<gene>
    <name evidence="3" type="ORF">KILIM_053_00370</name>
</gene>
<protein>
    <recommendedName>
        <fullName evidence="2">Xylose isomerase-like TIM barrel domain-containing protein</fullName>
    </recommendedName>
</protein>
<evidence type="ECO:0000313" key="3">
    <source>
        <dbReference type="EMBL" id="GAB96985.1"/>
    </source>
</evidence>
<dbReference type="OrthoDB" id="9801426at2"/>
<keyword evidence="4" id="KW-1185">Reference proteome</keyword>
<dbReference type="PANTHER" id="PTHR12110">
    <property type="entry name" value="HYDROXYPYRUVATE ISOMERASE"/>
    <property type="match status" value="1"/>
</dbReference>
<dbReference type="InterPro" id="IPR050312">
    <property type="entry name" value="IolE/XylAMocC-like"/>
</dbReference>
<evidence type="ECO:0000313" key="4">
    <source>
        <dbReference type="Proteomes" id="UP000008366"/>
    </source>
</evidence>
<dbReference type="RefSeq" id="WP_006593517.1">
    <property type="nucleotide sequence ID" value="NZ_BAHD01000053.1"/>
</dbReference>
<dbReference type="Gene3D" id="3.20.20.150">
    <property type="entry name" value="Divalent-metal-dependent TIM barrel enzymes"/>
    <property type="match status" value="1"/>
</dbReference>
<dbReference type="eggNOG" id="COG1082">
    <property type="taxonomic scope" value="Bacteria"/>
</dbReference>
<evidence type="ECO:0000256" key="1">
    <source>
        <dbReference type="ARBA" id="ARBA00023277"/>
    </source>
</evidence>
<accession>K6WCI8</accession>
<keyword evidence="1" id="KW-0119">Carbohydrate metabolism</keyword>
<comment type="caution">
    <text evidence="3">The sequence shown here is derived from an EMBL/GenBank/DDBJ whole genome shotgun (WGS) entry which is preliminary data.</text>
</comment>
<dbReference type="EMBL" id="BAHD01000053">
    <property type="protein sequence ID" value="GAB96985.1"/>
    <property type="molecule type" value="Genomic_DNA"/>
</dbReference>
<dbReference type="STRING" id="1184609.KILIM_053_00370"/>
<dbReference type="SUPFAM" id="SSF51658">
    <property type="entry name" value="Xylose isomerase-like"/>
    <property type="match status" value="1"/>
</dbReference>
<feature type="domain" description="Xylose isomerase-like TIM barrel" evidence="2">
    <location>
        <begin position="23"/>
        <end position="244"/>
    </location>
</feature>
<organism evidence="3 4">
    <name type="scientific">Kineosphaera limosa NBRC 100340</name>
    <dbReference type="NCBI Taxonomy" id="1184609"/>
    <lineage>
        <taxon>Bacteria</taxon>
        <taxon>Bacillati</taxon>
        <taxon>Actinomycetota</taxon>
        <taxon>Actinomycetes</taxon>
        <taxon>Micrococcales</taxon>
        <taxon>Dermatophilaceae</taxon>
        <taxon>Kineosphaera</taxon>
    </lineage>
</organism>
<name>K6WCI8_9MICO</name>
<dbReference type="Proteomes" id="UP000008366">
    <property type="component" value="Unassembled WGS sequence"/>
</dbReference>
<dbReference type="Pfam" id="PF01261">
    <property type="entry name" value="AP_endonuc_2"/>
    <property type="match status" value="1"/>
</dbReference>
<dbReference type="InterPro" id="IPR036237">
    <property type="entry name" value="Xyl_isomerase-like_sf"/>
</dbReference>
<dbReference type="PANTHER" id="PTHR12110:SF41">
    <property type="entry name" value="INOSOSE DEHYDRATASE"/>
    <property type="match status" value="1"/>
</dbReference>
<dbReference type="InterPro" id="IPR013022">
    <property type="entry name" value="Xyl_isomerase-like_TIM-brl"/>
</dbReference>
<dbReference type="AlphaFoldDB" id="K6WCI8"/>
<evidence type="ECO:0000259" key="2">
    <source>
        <dbReference type="Pfam" id="PF01261"/>
    </source>
</evidence>
<reference evidence="3 4" key="1">
    <citation type="submission" date="2012-08" db="EMBL/GenBank/DDBJ databases">
        <title>Whole genome shotgun sequence of Kineosphaera limosa NBRC 100340.</title>
        <authorList>
            <person name="Yoshida I."/>
            <person name="Isaki S."/>
            <person name="Hosoyama A."/>
            <person name="Tsuchikane K."/>
            <person name="Katsumata H."/>
            <person name="Ando Y."/>
            <person name="Ohji S."/>
            <person name="Hamada M."/>
            <person name="Tamura T."/>
            <person name="Yamazoe A."/>
            <person name="Yamazaki S."/>
            <person name="Fujita N."/>
        </authorList>
    </citation>
    <scope>NUCLEOTIDE SEQUENCE [LARGE SCALE GENOMIC DNA]</scope>
    <source>
        <strain evidence="3 4">NBRC 100340</strain>
    </source>
</reference>
<sequence>MIGCHGLVWSGSFGREGMALAVERTQEAGFDILEIPLLDPFGFDVAAAKEALRGSNLQLTASMGLPEGADISTADPDQVRAGEAVLLRALEVLHELESQHFCGVLHAMLKKYPGPASAEGRRTSQEVLRRVAARARELGITLSLEVVNRYEANLFNTGLGALDYIKDIGDDSIKVHLDTYHMNIEESDMMLPVLAAGDKLGYVHIGESHRGYLGTGSVDFDMFFRALRQVGFTGPIVFESFSTAVVDENLSRSLAIWRNLWDDGLDLGNHAREFITNKLRANETLRFH</sequence>